<dbReference type="InterPro" id="IPR009060">
    <property type="entry name" value="UBA-like_sf"/>
</dbReference>
<proteinExistence type="predicted"/>
<evidence type="ECO:0000313" key="3">
    <source>
        <dbReference type="EMBL" id="CAD7632376.1"/>
    </source>
</evidence>
<dbReference type="OrthoDB" id="1026733at2759"/>
<dbReference type="EMBL" id="CAJPIZ010010884">
    <property type="protein sequence ID" value="CAG2112806.1"/>
    <property type="molecule type" value="Genomic_DNA"/>
</dbReference>
<feature type="compositionally biased region" description="Low complexity" evidence="1">
    <location>
        <begin position="126"/>
        <end position="135"/>
    </location>
</feature>
<reference evidence="3" key="1">
    <citation type="submission" date="2020-11" db="EMBL/GenBank/DDBJ databases">
        <authorList>
            <person name="Tran Van P."/>
        </authorList>
    </citation>
    <scope>NUCLEOTIDE SEQUENCE</scope>
</reference>
<gene>
    <name evidence="3" type="ORF">OSB1V03_LOCUS12779</name>
</gene>
<feature type="compositionally biased region" description="Polar residues" evidence="1">
    <location>
        <begin position="114"/>
        <end position="125"/>
    </location>
</feature>
<dbReference type="Pfam" id="PF22566">
    <property type="entry name" value="UBA_8"/>
    <property type="match status" value="1"/>
</dbReference>
<keyword evidence="4" id="KW-1185">Reference proteome</keyword>
<evidence type="ECO:0000313" key="4">
    <source>
        <dbReference type="Proteomes" id="UP000759131"/>
    </source>
</evidence>
<sequence>MSRQHNNTHTTQHSDAYTDFDGRAVLVARVVACAMDEANSESSFELTSDQTETVLQFQELTGIEDLDRCKDILQQQNWDLEIAVRLTLDSVDSNANSAANNEPSVRHRHLVANTSRDNGTDNSHANNNTVNNNNNVEYRRAETRLTVWSFIARVISSPFAFIYDTFVSLLQFALSLIRADPTRQNHSNDDI</sequence>
<feature type="domain" description="UBA-like" evidence="2">
    <location>
        <begin position="48"/>
        <end position="90"/>
    </location>
</feature>
<dbReference type="EMBL" id="OC865459">
    <property type="protein sequence ID" value="CAD7632376.1"/>
    <property type="molecule type" value="Genomic_DNA"/>
</dbReference>
<dbReference type="Proteomes" id="UP000759131">
    <property type="component" value="Unassembled WGS sequence"/>
</dbReference>
<organism evidence="3">
    <name type="scientific">Medioppia subpectinata</name>
    <dbReference type="NCBI Taxonomy" id="1979941"/>
    <lineage>
        <taxon>Eukaryota</taxon>
        <taxon>Metazoa</taxon>
        <taxon>Ecdysozoa</taxon>
        <taxon>Arthropoda</taxon>
        <taxon>Chelicerata</taxon>
        <taxon>Arachnida</taxon>
        <taxon>Acari</taxon>
        <taxon>Acariformes</taxon>
        <taxon>Sarcoptiformes</taxon>
        <taxon>Oribatida</taxon>
        <taxon>Brachypylina</taxon>
        <taxon>Oppioidea</taxon>
        <taxon>Oppiidae</taxon>
        <taxon>Medioppia</taxon>
    </lineage>
</organism>
<accession>A0A7R9Q5H8</accession>
<dbReference type="AlphaFoldDB" id="A0A7R9Q5H8"/>
<name>A0A7R9Q5H8_9ACAR</name>
<evidence type="ECO:0000259" key="2">
    <source>
        <dbReference type="Pfam" id="PF22566"/>
    </source>
</evidence>
<protein>
    <recommendedName>
        <fullName evidence="2">UBA-like domain-containing protein</fullName>
    </recommendedName>
</protein>
<dbReference type="Gene3D" id="1.10.8.10">
    <property type="entry name" value="DNA helicase RuvA subunit, C-terminal domain"/>
    <property type="match status" value="1"/>
</dbReference>
<dbReference type="InterPro" id="IPR054109">
    <property type="entry name" value="UBA_8"/>
</dbReference>
<feature type="region of interest" description="Disordered" evidence="1">
    <location>
        <begin position="114"/>
        <end position="135"/>
    </location>
</feature>
<evidence type="ECO:0000256" key="1">
    <source>
        <dbReference type="SAM" id="MobiDB-lite"/>
    </source>
</evidence>
<dbReference type="SUPFAM" id="SSF46934">
    <property type="entry name" value="UBA-like"/>
    <property type="match status" value="1"/>
</dbReference>